<evidence type="ECO:0000256" key="15">
    <source>
        <dbReference type="ARBA" id="ARBA00023306"/>
    </source>
</evidence>
<keyword evidence="14 19" id="KW-0560">Oxidoreductase</keyword>
<dbReference type="Gene3D" id="3.30.465.10">
    <property type="match status" value="1"/>
</dbReference>
<dbReference type="AlphaFoldDB" id="A0A177E7R3"/>
<evidence type="ECO:0000256" key="18">
    <source>
        <dbReference type="ARBA" id="ARBA00048914"/>
    </source>
</evidence>
<proteinExistence type="inferred from homology"/>
<dbReference type="SUPFAM" id="SSF56194">
    <property type="entry name" value="Uridine diphospho-N-Acetylenolpyruvylglucosamine reductase, MurB, C-terminal domain"/>
    <property type="match status" value="1"/>
</dbReference>
<accession>A0A177E7R3</accession>
<dbReference type="Pfam" id="PF02873">
    <property type="entry name" value="MurB_C"/>
    <property type="match status" value="1"/>
</dbReference>
<evidence type="ECO:0000256" key="8">
    <source>
        <dbReference type="ARBA" id="ARBA00022618"/>
    </source>
</evidence>
<dbReference type="InterPro" id="IPR003170">
    <property type="entry name" value="MurB"/>
</dbReference>
<dbReference type="NCBIfam" id="TIGR00179">
    <property type="entry name" value="murB"/>
    <property type="match status" value="1"/>
</dbReference>
<comment type="subcellular location">
    <subcellularLocation>
        <location evidence="3 19">Cytoplasm</location>
    </subcellularLocation>
</comment>
<evidence type="ECO:0000256" key="17">
    <source>
        <dbReference type="ARBA" id="ARBA00031026"/>
    </source>
</evidence>
<reference evidence="21 22" key="1">
    <citation type="submission" date="2016-02" db="EMBL/GenBank/DDBJ databases">
        <title>Draft genome sequence of Thermodesulfatator sp. S606.</title>
        <authorList>
            <person name="Lai Q."/>
            <person name="Cao J."/>
            <person name="Dupont S."/>
            <person name="Shao Z."/>
            <person name="Jebbar M."/>
            <person name="Alain K."/>
        </authorList>
    </citation>
    <scope>NUCLEOTIDE SEQUENCE [LARGE SCALE GENOMIC DNA]</scope>
    <source>
        <strain evidence="21 22">S606</strain>
    </source>
</reference>
<dbReference type="InterPro" id="IPR016166">
    <property type="entry name" value="FAD-bd_PCMH"/>
</dbReference>
<dbReference type="Gene3D" id="3.30.43.10">
    <property type="entry name" value="Uridine Diphospho-n-acetylenolpyruvylglucosamine Reductase, domain 2"/>
    <property type="match status" value="1"/>
</dbReference>
<keyword evidence="13 19" id="KW-0573">Peptidoglycan synthesis</keyword>
<dbReference type="InterPro" id="IPR016167">
    <property type="entry name" value="FAD-bd_PCMH_sub1"/>
</dbReference>
<dbReference type="GO" id="GO:0005829">
    <property type="term" value="C:cytosol"/>
    <property type="evidence" value="ECO:0007669"/>
    <property type="project" value="TreeGrafter"/>
</dbReference>
<evidence type="ECO:0000313" key="21">
    <source>
        <dbReference type="EMBL" id="OAG27993.1"/>
    </source>
</evidence>
<dbReference type="GO" id="GO:0051301">
    <property type="term" value="P:cell division"/>
    <property type="evidence" value="ECO:0007669"/>
    <property type="project" value="UniProtKB-KW"/>
</dbReference>
<feature type="active site" description="Proton donor" evidence="19">
    <location>
        <position position="219"/>
    </location>
</feature>
<dbReference type="InterPro" id="IPR011601">
    <property type="entry name" value="MurB_C"/>
</dbReference>
<evidence type="ECO:0000256" key="19">
    <source>
        <dbReference type="HAMAP-Rule" id="MF_00037"/>
    </source>
</evidence>
<evidence type="ECO:0000256" key="11">
    <source>
        <dbReference type="ARBA" id="ARBA00022857"/>
    </source>
</evidence>
<evidence type="ECO:0000313" key="22">
    <source>
        <dbReference type="Proteomes" id="UP000076964"/>
    </source>
</evidence>
<dbReference type="HAMAP" id="MF_00037">
    <property type="entry name" value="MurB"/>
    <property type="match status" value="1"/>
</dbReference>
<dbReference type="STRING" id="1795632.TH606_03935"/>
<dbReference type="NCBIfam" id="NF010480">
    <property type="entry name" value="PRK13905.1"/>
    <property type="match status" value="1"/>
</dbReference>
<gene>
    <name evidence="19" type="primary">murB</name>
    <name evidence="21" type="ORF">TH606_03935</name>
</gene>
<dbReference type="GO" id="GO:0009252">
    <property type="term" value="P:peptidoglycan biosynthetic process"/>
    <property type="evidence" value="ECO:0007669"/>
    <property type="project" value="UniProtKB-UniRule"/>
</dbReference>
<comment type="similarity">
    <text evidence="19">Belongs to the MurB family.</text>
</comment>
<evidence type="ECO:0000256" key="4">
    <source>
        <dbReference type="ARBA" id="ARBA00004752"/>
    </source>
</evidence>
<dbReference type="GO" id="GO:0071555">
    <property type="term" value="P:cell wall organization"/>
    <property type="evidence" value="ECO:0007669"/>
    <property type="project" value="UniProtKB-KW"/>
</dbReference>
<dbReference type="OrthoDB" id="9804753at2"/>
<dbReference type="PANTHER" id="PTHR21071">
    <property type="entry name" value="UDP-N-ACETYLENOLPYRUVOYLGLUCOSAMINE REDUCTASE"/>
    <property type="match status" value="1"/>
</dbReference>
<dbReference type="UniPathway" id="UPA00219"/>
<feature type="domain" description="FAD-binding PCMH-type" evidence="20">
    <location>
        <begin position="27"/>
        <end position="190"/>
    </location>
</feature>
<dbReference type="InterPro" id="IPR036635">
    <property type="entry name" value="MurB_C_sf"/>
</dbReference>
<dbReference type="EC" id="1.3.1.98" evidence="5 19"/>
<comment type="cofactor">
    <cofactor evidence="1 19">
        <name>FAD</name>
        <dbReference type="ChEBI" id="CHEBI:57692"/>
    </cofactor>
</comment>
<dbReference type="EMBL" id="LSFI01000015">
    <property type="protein sequence ID" value="OAG27993.1"/>
    <property type="molecule type" value="Genomic_DNA"/>
</dbReference>
<dbReference type="RefSeq" id="WP_068541467.1">
    <property type="nucleotide sequence ID" value="NZ_LSFI01000015.1"/>
</dbReference>
<evidence type="ECO:0000256" key="13">
    <source>
        <dbReference type="ARBA" id="ARBA00022984"/>
    </source>
</evidence>
<evidence type="ECO:0000256" key="3">
    <source>
        <dbReference type="ARBA" id="ARBA00004496"/>
    </source>
</evidence>
<feature type="active site" evidence="19">
    <location>
        <position position="170"/>
    </location>
</feature>
<keyword evidence="16 19" id="KW-0961">Cell wall biogenesis/degradation</keyword>
<evidence type="ECO:0000259" key="20">
    <source>
        <dbReference type="PROSITE" id="PS51387"/>
    </source>
</evidence>
<evidence type="ECO:0000256" key="5">
    <source>
        <dbReference type="ARBA" id="ARBA00012518"/>
    </source>
</evidence>
<dbReference type="GO" id="GO:0008762">
    <property type="term" value="F:UDP-N-acetylmuramate dehydrogenase activity"/>
    <property type="evidence" value="ECO:0007669"/>
    <property type="project" value="UniProtKB-UniRule"/>
</dbReference>
<dbReference type="InterPro" id="IPR016169">
    <property type="entry name" value="FAD-bd_PCMH_sub2"/>
</dbReference>
<dbReference type="InterPro" id="IPR006094">
    <property type="entry name" value="Oxid_FAD_bind_N"/>
</dbReference>
<evidence type="ECO:0000256" key="10">
    <source>
        <dbReference type="ARBA" id="ARBA00022827"/>
    </source>
</evidence>
<evidence type="ECO:0000256" key="6">
    <source>
        <dbReference type="ARBA" id="ARBA00015188"/>
    </source>
</evidence>
<dbReference type="SUPFAM" id="SSF56176">
    <property type="entry name" value="FAD-binding/transporter-associated domain-like"/>
    <property type="match status" value="1"/>
</dbReference>
<keyword evidence="9 19" id="KW-0285">Flavoprotein</keyword>
<dbReference type="GO" id="GO:0008360">
    <property type="term" value="P:regulation of cell shape"/>
    <property type="evidence" value="ECO:0007669"/>
    <property type="project" value="UniProtKB-KW"/>
</dbReference>
<dbReference type="Gene3D" id="3.90.78.10">
    <property type="entry name" value="UDP-N-acetylenolpyruvoylglucosamine reductase, C-terminal domain"/>
    <property type="match status" value="1"/>
</dbReference>
<keyword evidence="15 19" id="KW-0131">Cell cycle</keyword>
<evidence type="ECO:0000256" key="16">
    <source>
        <dbReference type="ARBA" id="ARBA00023316"/>
    </source>
</evidence>
<organism evidence="21 22">
    <name type="scientific">Thermodesulfatator autotrophicus</name>
    <dbReference type="NCBI Taxonomy" id="1795632"/>
    <lineage>
        <taxon>Bacteria</taxon>
        <taxon>Pseudomonadati</taxon>
        <taxon>Thermodesulfobacteriota</taxon>
        <taxon>Thermodesulfobacteria</taxon>
        <taxon>Thermodesulfobacteriales</taxon>
        <taxon>Thermodesulfatatoraceae</taxon>
        <taxon>Thermodesulfatator</taxon>
    </lineage>
</organism>
<keyword evidence="10 19" id="KW-0274">FAD</keyword>
<dbReference type="Proteomes" id="UP000076964">
    <property type="component" value="Unassembled WGS sequence"/>
</dbReference>
<dbReference type="GO" id="GO:0071949">
    <property type="term" value="F:FAD binding"/>
    <property type="evidence" value="ECO:0007669"/>
    <property type="project" value="InterPro"/>
</dbReference>
<sequence length="296" mass="32666">MKVSSLLAKEGFIFKEKEPLWRHTTFRVGGPADYLFYPRNFLELSRGLEIFKAEGVPVYFLGGGSNLLVRDGGFRGAFISLSRLDFCEPEGERVRAGAGVSLAKLLNFCALNGLAGLEFLAGVPATVGGAVKMNAGAFGQEIGQLVEEVTVYKDGNFLSLSRARLSFAYRFSNIPDEAVIMAVTFRLKKDYQERINERMADCWRRRKKTQPLNEPSAGCVFKNPPGFSAGALIDQAGLKGLRSGGAEISRKHANFIVNRDGARAQDILRLIDFARERVFQLFGVELEEELRVVGEG</sequence>
<keyword evidence="7 19" id="KW-0963">Cytoplasm</keyword>
<evidence type="ECO:0000256" key="12">
    <source>
        <dbReference type="ARBA" id="ARBA00022960"/>
    </source>
</evidence>
<name>A0A177E7R3_9BACT</name>
<dbReference type="PROSITE" id="PS51387">
    <property type="entry name" value="FAD_PCMH"/>
    <property type="match status" value="1"/>
</dbReference>
<dbReference type="InterPro" id="IPR036318">
    <property type="entry name" value="FAD-bd_PCMH-like_sf"/>
</dbReference>
<dbReference type="Pfam" id="PF01565">
    <property type="entry name" value="FAD_binding_4"/>
    <property type="match status" value="1"/>
</dbReference>
<protein>
    <recommendedName>
        <fullName evidence="6 19">UDP-N-acetylenolpyruvoylglucosamine reductase</fullName>
        <ecNumber evidence="5 19">1.3.1.98</ecNumber>
    </recommendedName>
    <alternativeName>
        <fullName evidence="17 19">UDP-N-acetylmuramate dehydrogenase</fullName>
    </alternativeName>
</protein>
<evidence type="ECO:0000256" key="7">
    <source>
        <dbReference type="ARBA" id="ARBA00022490"/>
    </source>
</evidence>
<keyword evidence="12 19" id="KW-0133">Cell shape</keyword>
<comment type="catalytic activity">
    <reaction evidence="18 19">
        <text>UDP-N-acetyl-alpha-D-muramate + NADP(+) = UDP-N-acetyl-3-O-(1-carboxyvinyl)-alpha-D-glucosamine + NADPH + H(+)</text>
        <dbReference type="Rhea" id="RHEA:12248"/>
        <dbReference type="ChEBI" id="CHEBI:15378"/>
        <dbReference type="ChEBI" id="CHEBI:57783"/>
        <dbReference type="ChEBI" id="CHEBI:58349"/>
        <dbReference type="ChEBI" id="CHEBI:68483"/>
        <dbReference type="ChEBI" id="CHEBI:70757"/>
        <dbReference type="EC" id="1.3.1.98"/>
    </reaction>
</comment>
<comment type="caution">
    <text evidence="21">The sequence shown here is derived from an EMBL/GenBank/DDBJ whole genome shotgun (WGS) entry which is preliminary data.</text>
</comment>
<comment type="pathway">
    <text evidence="4 19">Cell wall biogenesis; peptidoglycan biosynthesis.</text>
</comment>
<feature type="active site" evidence="19">
    <location>
        <position position="289"/>
    </location>
</feature>
<evidence type="ECO:0000256" key="2">
    <source>
        <dbReference type="ARBA" id="ARBA00003921"/>
    </source>
</evidence>
<evidence type="ECO:0000256" key="9">
    <source>
        <dbReference type="ARBA" id="ARBA00022630"/>
    </source>
</evidence>
<dbReference type="PANTHER" id="PTHR21071:SF4">
    <property type="entry name" value="UDP-N-ACETYLENOLPYRUVOYLGLUCOSAMINE REDUCTASE"/>
    <property type="match status" value="1"/>
</dbReference>
<keyword evidence="11 19" id="KW-0521">NADP</keyword>
<keyword evidence="22" id="KW-1185">Reference proteome</keyword>
<comment type="function">
    <text evidence="2 19">Cell wall formation.</text>
</comment>
<evidence type="ECO:0000256" key="14">
    <source>
        <dbReference type="ARBA" id="ARBA00023002"/>
    </source>
</evidence>
<evidence type="ECO:0000256" key="1">
    <source>
        <dbReference type="ARBA" id="ARBA00001974"/>
    </source>
</evidence>
<keyword evidence="8 19" id="KW-0132">Cell division</keyword>